<evidence type="ECO:0000313" key="7">
    <source>
        <dbReference type="Proteomes" id="UP000673975"/>
    </source>
</evidence>
<comment type="caution">
    <text evidence="6">The sequence shown here is derived from an EMBL/GenBank/DDBJ whole genome shotgun (WGS) entry which is preliminary data.</text>
</comment>
<keyword evidence="4" id="KW-1133">Transmembrane helix</keyword>
<keyword evidence="4" id="KW-0472">Membrane</keyword>
<protein>
    <submittedName>
        <fullName evidence="6">SPOR domain-containing protein</fullName>
    </submittedName>
</protein>
<dbReference type="GO" id="GO:0042834">
    <property type="term" value="F:peptidoglycan binding"/>
    <property type="evidence" value="ECO:0007669"/>
    <property type="project" value="InterPro"/>
</dbReference>
<dbReference type="Pfam" id="PF00216">
    <property type="entry name" value="Bac_DNA_binding"/>
    <property type="match status" value="1"/>
</dbReference>
<dbReference type="EMBL" id="JAFIDN010000002">
    <property type="protein sequence ID" value="MBP3191541.1"/>
    <property type="molecule type" value="Genomic_DNA"/>
</dbReference>
<feature type="compositionally biased region" description="Basic and acidic residues" evidence="3">
    <location>
        <begin position="157"/>
        <end position="179"/>
    </location>
</feature>
<dbReference type="Proteomes" id="UP000673975">
    <property type="component" value="Unassembled WGS sequence"/>
</dbReference>
<evidence type="ECO:0000256" key="3">
    <source>
        <dbReference type="SAM" id="MobiDB-lite"/>
    </source>
</evidence>
<dbReference type="Gene3D" id="3.30.70.1070">
    <property type="entry name" value="Sporulation related repeat"/>
    <property type="match status" value="1"/>
</dbReference>
<dbReference type="Gene3D" id="4.10.520.10">
    <property type="entry name" value="IHF-like DNA-binding proteins"/>
    <property type="match status" value="1"/>
</dbReference>
<dbReference type="PROSITE" id="PS51724">
    <property type="entry name" value="SPOR"/>
    <property type="match status" value="1"/>
</dbReference>
<keyword evidence="7" id="KW-1185">Reference proteome</keyword>
<dbReference type="GO" id="GO:0030527">
    <property type="term" value="F:structural constituent of chromatin"/>
    <property type="evidence" value="ECO:0007669"/>
    <property type="project" value="InterPro"/>
</dbReference>
<evidence type="ECO:0000259" key="5">
    <source>
        <dbReference type="PROSITE" id="PS51724"/>
    </source>
</evidence>
<feature type="compositionally biased region" description="Acidic residues" evidence="3">
    <location>
        <begin position="330"/>
        <end position="371"/>
    </location>
</feature>
<feature type="compositionally biased region" description="Basic and acidic residues" evidence="3">
    <location>
        <begin position="233"/>
        <end position="244"/>
    </location>
</feature>
<feature type="domain" description="SPOR" evidence="5">
    <location>
        <begin position="383"/>
        <end position="463"/>
    </location>
</feature>
<dbReference type="GO" id="GO:0003677">
    <property type="term" value="F:DNA binding"/>
    <property type="evidence" value="ECO:0007669"/>
    <property type="project" value="UniProtKB-KW"/>
</dbReference>
<dbReference type="InterPro" id="IPR007730">
    <property type="entry name" value="SPOR-like_dom"/>
</dbReference>
<comment type="similarity">
    <text evidence="1">Belongs to the bacterial histone-like protein family.</text>
</comment>
<gene>
    <name evidence="6" type="ORF">NATSA_02575</name>
</gene>
<feature type="compositionally biased region" description="Acidic residues" evidence="3">
    <location>
        <begin position="180"/>
        <end position="200"/>
    </location>
</feature>
<feature type="compositionally biased region" description="Basic and acidic residues" evidence="3">
    <location>
        <begin position="116"/>
        <end position="136"/>
    </location>
</feature>
<dbReference type="InterPro" id="IPR036680">
    <property type="entry name" value="SPOR-like_sf"/>
</dbReference>
<dbReference type="InterPro" id="IPR010992">
    <property type="entry name" value="IHF-like_DNA-bd_dom_sf"/>
</dbReference>
<feature type="region of interest" description="Disordered" evidence="3">
    <location>
        <begin position="303"/>
        <end position="376"/>
    </location>
</feature>
<dbReference type="Pfam" id="PF05036">
    <property type="entry name" value="SPOR"/>
    <property type="match status" value="1"/>
</dbReference>
<dbReference type="AlphaFoldDB" id="A0A8J7USH2"/>
<evidence type="ECO:0000256" key="4">
    <source>
        <dbReference type="SAM" id="Phobius"/>
    </source>
</evidence>
<reference evidence="6" key="1">
    <citation type="submission" date="2021-02" db="EMBL/GenBank/DDBJ databases">
        <title>Natronogracilivirga saccharolytica gen. nov. sp. nov. a new anaerobic, haloalkiliphilic carbohydrate-fermenting bacterium from soda lake and proposing of Cyclonatronumiaceae fam. nov. in the phylum Balneolaeota.</title>
        <authorList>
            <person name="Zhilina T.N."/>
            <person name="Sorokin D.Y."/>
            <person name="Zavarzina D.G."/>
            <person name="Toshchakov S.V."/>
            <person name="Kublanov I.V."/>
        </authorList>
    </citation>
    <scope>NUCLEOTIDE SEQUENCE</scope>
    <source>
        <strain evidence="6">Z-1702</strain>
    </source>
</reference>
<keyword evidence="2" id="KW-0238">DNA-binding</keyword>
<feature type="transmembrane region" description="Helical" evidence="4">
    <location>
        <begin position="271"/>
        <end position="292"/>
    </location>
</feature>
<keyword evidence="4" id="KW-0812">Transmembrane</keyword>
<dbReference type="SUPFAM" id="SSF110997">
    <property type="entry name" value="Sporulation related repeat"/>
    <property type="match status" value="1"/>
</dbReference>
<feature type="compositionally biased region" description="Basic and acidic residues" evidence="3">
    <location>
        <begin position="257"/>
        <end position="270"/>
    </location>
</feature>
<accession>A0A8J7USH2</accession>
<feature type="compositionally biased region" description="Acidic residues" evidence="3">
    <location>
        <begin position="143"/>
        <end position="156"/>
    </location>
</feature>
<dbReference type="RefSeq" id="WP_210510153.1">
    <property type="nucleotide sequence ID" value="NZ_JAFIDN010000002.1"/>
</dbReference>
<feature type="compositionally biased region" description="Acidic residues" evidence="3">
    <location>
        <begin position="220"/>
        <end position="231"/>
    </location>
</feature>
<sequence>MKLSHEELISKLAKSLGVEAKDAEAAFDAWIENIIKETGEKETSHVPGLGTFRKKGPGIEFVPDEKLAIEVNHKYAGMNPIEVSPSFLRKIQEKDKGEEAGQEDDPFGIAEEEESPEKATSKDEQEMTTPRSKDPGEEASGAETEDPEESREEFPEEPEKEKMEESGEEHQEELPKEFQEEPETEPDEDPGEEPGIEPEQDPVRETEEEIGKELEQELEKESEEDPFELSGEESGKASEGEDIPKITASSGKKSKTGKKESGGDAKEKKSYAIWFIPAAAVIIAAILLYFHFDGLQLDRQFRDEQEQRREQEDVAALQDEPSEHQVGPLPDEEEEADEPEEMVPEPEPEPAEEEPEPVPEEPEPAEADLDDQLPFGLTGPEEEVLIGAYTIVVHSLHNEKKAQIERDRLAERDFKATLWQATLPDGNQRWRVGIGQFETVSEAEEAISELPEPYRSNNFIIRIR</sequence>
<feature type="compositionally biased region" description="Basic and acidic residues" evidence="3">
    <location>
        <begin position="303"/>
        <end position="312"/>
    </location>
</feature>
<organism evidence="6 7">
    <name type="scientific">Natronogracilivirga saccharolytica</name>
    <dbReference type="NCBI Taxonomy" id="2812953"/>
    <lineage>
        <taxon>Bacteria</taxon>
        <taxon>Pseudomonadati</taxon>
        <taxon>Balneolota</taxon>
        <taxon>Balneolia</taxon>
        <taxon>Balneolales</taxon>
        <taxon>Cyclonatronaceae</taxon>
        <taxon>Natronogracilivirga</taxon>
    </lineage>
</organism>
<dbReference type="InterPro" id="IPR000119">
    <property type="entry name" value="Hist_DNA-bd"/>
</dbReference>
<evidence type="ECO:0000313" key="6">
    <source>
        <dbReference type="EMBL" id="MBP3191541.1"/>
    </source>
</evidence>
<proteinExistence type="inferred from homology"/>
<evidence type="ECO:0000256" key="1">
    <source>
        <dbReference type="ARBA" id="ARBA00010529"/>
    </source>
</evidence>
<dbReference type="SUPFAM" id="SSF47729">
    <property type="entry name" value="IHF-like DNA-binding proteins"/>
    <property type="match status" value="1"/>
</dbReference>
<name>A0A8J7USH2_9BACT</name>
<evidence type="ECO:0000256" key="2">
    <source>
        <dbReference type="ARBA" id="ARBA00023125"/>
    </source>
</evidence>
<feature type="compositionally biased region" description="Basic and acidic residues" evidence="3">
    <location>
        <begin position="201"/>
        <end position="219"/>
    </location>
</feature>
<feature type="region of interest" description="Disordered" evidence="3">
    <location>
        <begin position="92"/>
        <end position="270"/>
    </location>
</feature>
<feature type="compositionally biased region" description="Acidic residues" evidence="3">
    <location>
        <begin position="100"/>
        <end position="115"/>
    </location>
</feature>